<comment type="caution">
    <text evidence="6">The sequence shown here is derived from an EMBL/GenBank/DDBJ whole genome shotgun (WGS) entry which is preliminary data.</text>
</comment>
<evidence type="ECO:0000313" key="7">
    <source>
        <dbReference type="Proteomes" id="UP000554054"/>
    </source>
</evidence>
<dbReference type="Gene3D" id="3.90.79.10">
    <property type="entry name" value="Nucleoside Triphosphate Pyrophosphohydrolase"/>
    <property type="match status" value="1"/>
</dbReference>
<dbReference type="RefSeq" id="WP_185991739.1">
    <property type="nucleotide sequence ID" value="NZ_JACCAE010000001.1"/>
</dbReference>
<dbReference type="PROSITE" id="PS00893">
    <property type="entry name" value="NUDIX_BOX"/>
    <property type="match status" value="1"/>
</dbReference>
<keyword evidence="7" id="KW-1185">Reference proteome</keyword>
<dbReference type="InterPro" id="IPR020476">
    <property type="entry name" value="Nudix_hydrolase"/>
</dbReference>
<protein>
    <submittedName>
        <fullName evidence="6">ADP-ribose pyrophosphatase YjhB (NUDIX family)</fullName>
    </submittedName>
</protein>
<dbReference type="Proteomes" id="UP000554054">
    <property type="component" value="Unassembled WGS sequence"/>
</dbReference>
<evidence type="ECO:0000256" key="4">
    <source>
        <dbReference type="RuleBase" id="RU003476"/>
    </source>
</evidence>
<organism evidence="6 7">
    <name type="scientific">Janibacter cremeus</name>
    <dbReference type="NCBI Taxonomy" id="1285192"/>
    <lineage>
        <taxon>Bacteria</taxon>
        <taxon>Bacillati</taxon>
        <taxon>Actinomycetota</taxon>
        <taxon>Actinomycetes</taxon>
        <taxon>Micrococcales</taxon>
        <taxon>Intrasporangiaceae</taxon>
        <taxon>Janibacter</taxon>
    </lineage>
</organism>
<dbReference type="InterPro" id="IPR020084">
    <property type="entry name" value="NUDIX_hydrolase_CS"/>
</dbReference>
<feature type="domain" description="Nudix hydrolase" evidence="5">
    <location>
        <begin position="73"/>
        <end position="208"/>
    </location>
</feature>
<sequence length="213" mass="22248">MSVVVVAEDAGRWPLPHGRDPADLLAEHGLAGELVRSVLGADGCVEVHYAVEALGQAVVAPTLEPAGRGASVLQRIAAYALVRDGDQLLMSRLAGWVGGGAGGLWTLPGGGVDPHEEPLDAVVREVHEETGQHVEVGDLVQVQSKHYVDAQENFHAVRLIYLADCPRPTAARVVEIDGSTGAAAWVPLDRLSDLPRAAMVGTALPYLPGAGVD</sequence>
<proteinExistence type="inferred from homology"/>
<dbReference type="InterPro" id="IPR000086">
    <property type="entry name" value="NUDIX_hydrolase_dom"/>
</dbReference>
<evidence type="ECO:0000256" key="3">
    <source>
        <dbReference type="ARBA" id="ARBA00022801"/>
    </source>
</evidence>
<evidence type="ECO:0000256" key="2">
    <source>
        <dbReference type="ARBA" id="ARBA00005582"/>
    </source>
</evidence>
<evidence type="ECO:0000313" key="6">
    <source>
        <dbReference type="EMBL" id="NYF98980.1"/>
    </source>
</evidence>
<reference evidence="6 7" key="1">
    <citation type="submission" date="2020-07" db="EMBL/GenBank/DDBJ databases">
        <title>Sequencing the genomes of 1000 actinobacteria strains.</title>
        <authorList>
            <person name="Klenk H.-P."/>
        </authorList>
    </citation>
    <scope>NUCLEOTIDE SEQUENCE [LARGE SCALE GENOMIC DNA]</scope>
    <source>
        <strain evidence="6 7">DSM 26154</strain>
    </source>
</reference>
<name>A0A852VUA4_9MICO</name>
<evidence type="ECO:0000256" key="1">
    <source>
        <dbReference type="ARBA" id="ARBA00001946"/>
    </source>
</evidence>
<dbReference type="AlphaFoldDB" id="A0A852VUA4"/>
<keyword evidence="3 4" id="KW-0378">Hydrolase</keyword>
<dbReference type="InterPro" id="IPR015797">
    <property type="entry name" value="NUDIX_hydrolase-like_dom_sf"/>
</dbReference>
<dbReference type="PROSITE" id="PS51462">
    <property type="entry name" value="NUDIX"/>
    <property type="match status" value="1"/>
</dbReference>
<accession>A0A852VUA4</accession>
<dbReference type="PRINTS" id="PR00502">
    <property type="entry name" value="NUDIXFAMILY"/>
</dbReference>
<dbReference type="PANTHER" id="PTHR43046">
    <property type="entry name" value="GDP-MANNOSE MANNOSYL HYDROLASE"/>
    <property type="match status" value="1"/>
</dbReference>
<dbReference type="Pfam" id="PF00293">
    <property type="entry name" value="NUDIX"/>
    <property type="match status" value="1"/>
</dbReference>
<dbReference type="PANTHER" id="PTHR43046:SF16">
    <property type="entry name" value="ADP-RIBOSE PYROPHOSPHATASE YJHB-RELATED"/>
    <property type="match status" value="1"/>
</dbReference>
<evidence type="ECO:0000259" key="5">
    <source>
        <dbReference type="PROSITE" id="PS51462"/>
    </source>
</evidence>
<dbReference type="SUPFAM" id="SSF55811">
    <property type="entry name" value="Nudix"/>
    <property type="match status" value="1"/>
</dbReference>
<dbReference type="EMBL" id="JACCAE010000001">
    <property type="protein sequence ID" value="NYF98980.1"/>
    <property type="molecule type" value="Genomic_DNA"/>
</dbReference>
<comment type="cofactor">
    <cofactor evidence="1">
        <name>Mg(2+)</name>
        <dbReference type="ChEBI" id="CHEBI:18420"/>
    </cofactor>
</comment>
<gene>
    <name evidence="6" type="ORF">BJY20_002372</name>
</gene>
<comment type="similarity">
    <text evidence="2 4">Belongs to the Nudix hydrolase family.</text>
</comment>
<dbReference type="GO" id="GO:0016787">
    <property type="term" value="F:hydrolase activity"/>
    <property type="evidence" value="ECO:0007669"/>
    <property type="project" value="UniProtKB-KW"/>
</dbReference>